<dbReference type="CDD" id="cd00093">
    <property type="entry name" value="HTH_XRE"/>
    <property type="match status" value="1"/>
</dbReference>
<dbReference type="InterPro" id="IPR010982">
    <property type="entry name" value="Lambda_DNA-bd_dom_sf"/>
</dbReference>
<dbReference type="InterPro" id="IPR001387">
    <property type="entry name" value="Cro/C1-type_HTH"/>
</dbReference>
<dbReference type="EMBL" id="LDSE01000001">
    <property type="protein sequence ID" value="KTS69863.1"/>
    <property type="molecule type" value="Genomic_DNA"/>
</dbReference>
<dbReference type="PROSITE" id="PS50943">
    <property type="entry name" value="HTH_CROC1"/>
    <property type="match status" value="1"/>
</dbReference>
<dbReference type="AlphaFoldDB" id="A0A8E1S2M1"/>
<feature type="domain" description="HTH cro/C1-type" evidence="2">
    <location>
        <begin position="35"/>
        <end position="82"/>
    </location>
</feature>
<sequence>MVKNTELSQFLRSRRARVKPERPSSAVPERRRTPGLRREEVAAMLGISTEWYTKIEQGRVSTLSERIVNALGKALQLNKAEFLHLKTLTGRKKSADIEHEVPASLSHLVRALSEPAYVTNDRWDVLVWNSAAEQVITDFSLLAANERNIMVFMFTTEEARYLFGDTWPAEAQRMLGLFHSSYSRNADNETFTALVERLSRECPEFDTWWSEHVITAPVSGEKKLTGKDGITRTFCYSTFTSNDSPALKLAIYVPLLSASGSKVI</sequence>
<dbReference type="Gene3D" id="1.10.260.40">
    <property type="entry name" value="lambda repressor-like DNA-binding domains"/>
    <property type="match status" value="1"/>
</dbReference>
<dbReference type="Gene3D" id="3.30.450.180">
    <property type="match status" value="1"/>
</dbReference>
<gene>
    <name evidence="3" type="ORF">SA3R_01165</name>
</gene>
<feature type="compositionally biased region" description="Polar residues" evidence="1">
    <location>
        <begin position="1"/>
        <end position="11"/>
    </location>
</feature>
<evidence type="ECO:0000313" key="4">
    <source>
        <dbReference type="Proteomes" id="UP000071979"/>
    </source>
</evidence>
<dbReference type="Pfam" id="PF13560">
    <property type="entry name" value="HTH_31"/>
    <property type="match status" value="1"/>
</dbReference>
<name>A0A8E1S2M1_9GAMM</name>
<evidence type="ECO:0000313" key="3">
    <source>
        <dbReference type="EMBL" id="KTS69863.1"/>
    </source>
</evidence>
<reference evidence="3 4" key="1">
    <citation type="journal article" date="2016" name="Front. Microbiol.">
        <title>Genomic Resource of Rice Seed Associated Bacteria.</title>
        <authorList>
            <person name="Midha S."/>
            <person name="Bansal K."/>
            <person name="Sharma S."/>
            <person name="Kumar N."/>
            <person name="Patil P.P."/>
            <person name="Chaudhry V."/>
            <person name="Patil P.B."/>
        </authorList>
    </citation>
    <scope>NUCLEOTIDE SEQUENCE [LARGE SCALE GENOMIC DNA]</scope>
    <source>
        <strain evidence="3 4">SA3</strain>
    </source>
</reference>
<dbReference type="PANTHER" id="PTHR35010">
    <property type="entry name" value="BLL4672 PROTEIN-RELATED"/>
    <property type="match status" value="1"/>
</dbReference>
<dbReference type="RefSeq" id="WP_058775117.1">
    <property type="nucleotide sequence ID" value="NZ_LDSD01000007.1"/>
</dbReference>
<dbReference type="Pfam" id="PF17765">
    <property type="entry name" value="MLTR_LBD"/>
    <property type="match status" value="1"/>
</dbReference>
<organism evidence="3 4">
    <name type="scientific">Pantoea dispersa</name>
    <dbReference type="NCBI Taxonomy" id="59814"/>
    <lineage>
        <taxon>Bacteria</taxon>
        <taxon>Pseudomonadati</taxon>
        <taxon>Pseudomonadota</taxon>
        <taxon>Gammaproteobacteria</taxon>
        <taxon>Enterobacterales</taxon>
        <taxon>Erwiniaceae</taxon>
        <taxon>Pantoea</taxon>
    </lineage>
</organism>
<comment type="caution">
    <text evidence="3">The sequence shown here is derived from an EMBL/GenBank/DDBJ whole genome shotgun (WGS) entry which is preliminary data.</text>
</comment>
<dbReference type="PANTHER" id="PTHR35010:SF3">
    <property type="entry name" value="BLL4873 PROTEIN"/>
    <property type="match status" value="1"/>
</dbReference>
<protein>
    <submittedName>
        <fullName evidence="3">XRE family transcriptional regulator</fullName>
    </submittedName>
</protein>
<feature type="compositionally biased region" description="Basic and acidic residues" evidence="1">
    <location>
        <begin position="18"/>
        <end position="35"/>
    </location>
</feature>
<feature type="region of interest" description="Disordered" evidence="1">
    <location>
        <begin position="1"/>
        <end position="35"/>
    </location>
</feature>
<evidence type="ECO:0000259" key="2">
    <source>
        <dbReference type="PROSITE" id="PS50943"/>
    </source>
</evidence>
<accession>A0A8E1S2M1</accession>
<dbReference type="Proteomes" id="UP000071979">
    <property type="component" value="Unassembled WGS sequence"/>
</dbReference>
<evidence type="ECO:0000256" key="1">
    <source>
        <dbReference type="SAM" id="MobiDB-lite"/>
    </source>
</evidence>
<proteinExistence type="predicted"/>
<dbReference type="GO" id="GO:0003677">
    <property type="term" value="F:DNA binding"/>
    <property type="evidence" value="ECO:0007669"/>
    <property type="project" value="InterPro"/>
</dbReference>
<dbReference type="SUPFAM" id="SSF47413">
    <property type="entry name" value="lambda repressor-like DNA-binding domains"/>
    <property type="match status" value="1"/>
</dbReference>
<dbReference type="InterPro" id="IPR041413">
    <property type="entry name" value="MLTR_LBD"/>
</dbReference>
<dbReference type="SMART" id="SM00530">
    <property type="entry name" value="HTH_XRE"/>
    <property type="match status" value="1"/>
</dbReference>